<evidence type="ECO:0000259" key="1">
    <source>
        <dbReference type="Pfam" id="PF13243"/>
    </source>
</evidence>
<organism evidence="2 3">
    <name type="scientific">Enhygromyxa salina</name>
    <dbReference type="NCBI Taxonomy" id="215803"/>
    <lineage>
        <taxon>Bacteria</taxon>
        <taxon>Pseudomonadati</taxon>
        <taxon>Myxococcota</taxon>
        <taxon>Polyangia</taxon>
        <taxon>Nannocystales</taxon>
        <taxon>Nannocystaceae</taxon>
        <taxon>Enhygromyxa</taxon>
    </lineage>
</organism>
<dbReference type="Proteomes" id="UP000238823">
    <property type="component" value="Unassembled WGS sequence"/>
</dbReference>
<dbReference type="PANTHER" id="PTHR11774:SF11">
    <property type="entry name" value="GERANYLGERANYL TRANSFERASE TYPE-2 SUBUNIT BETA"/>
    <property type="match status" value="1"/>
</dbReference>
<gene>
    <name evidence="2" type="primary">shc_2</name>
    <name evidence="2" type="ORF">ENSA7_33540</name>
</gene>
<dbReference type="UniPathway" id="UPA00337"/>
<dbReference type="SUPFAM" id="SSF48239">
    <property type="entry name" value="Terpenoid cyclases/Protein prenyltransferases"/>
    <property type="match status" value="2"/>
</dbReference>
<evidence type="ECO:0000313" key="3">
    <source>
        <dbReference type="Proteomes" id="UP000238823"/>
    </source>
</evidence>
<dbReference type="InterPro" id="IPR045089">
    <property type="entry name" value="PGGT1B-like"/>
</dbReference>
<dbReference type="CDD" id="cd00688">
    <property type="entry name" value="ISOPREN_C2_like"/>
    <property type="match status" value="1"/>
</dbReference>
<sequence length="524" mass="57573">MLTSSLVSVRAVPPRPRLDRGVLDARDVLAQRVLDSINAEGAIIGECKSRALESALALCLLQRLDMHPAARERIVGYLQGLWFQDDLDPFHHALTASVLGWDARITPTEAIDNYLEGFEHFSSDRKRILFTVVLGAVSGLDLDLALTERDFAAKPPHQRWVTVLMRALKVLYFVGRGQPEHVSDEDVNTLLSTLEFDASGTWEQYLLGHLLTLLALNEIPAHAAIVRRCANQLLGHQRDDGGFSFITRMEIFATATAGLGLVGAGHDGAALYPAGDFLLRHQQPDGGWGYAQGVRQTDVDDTAYCVEFLRALDPHRYAPALARAEQYMLSLQNPDGGFPTFTRGASSEVAMTAAVLNALAPSKDRYPTVFRRGIEYIIASQNSDGTFERSWSCAHSNAIFRSLLAMQALRDGMSETDRTAAERRAMSYLRLSQNENGGWGHVIGDESDPISSAYALITLSHFDAEFTIGRGVDYLVDQQQCNGGYLSRPDGSGPRPIAYDVPVLADHFALIALDHIVSTHPRAM</sequence>
<dbReference type="EC" id="4.2.1.129" evidence="2"/>
<name>A0A2S9YPB7_9BACT</name>
<evidence type="ECO:0000313" key="2">
    <source>
        <dbReference type="EMBL" id="PRQ06930.1"/>
    </source>
</evidence>
<reference evidence="2 3" key="1">
    <citation type="submission" date="2018-03" db="EMBL/GenBank/DDBJ databases">
        <title>Draft Genome Sequences of the Obligatory Marine Myxobacteria Enhygromyxa salina SWB007.</title>
        <authorList>
            <person name="Poehlein A."/>
            <person name="Moghaddam J.A."/>
            <person name="Harms H."/>
            <person name="Alanjari M."/>
            <person name="Koenig G.M."/>
            <person name="Daniel R."/>
            <person name="Schaeberle T.F."/>
        </authorList>
    </citation>
    <scope>NUCLEOTIDE SEQUENCE [LARGE SCALE GENOMIC DNA]</scope>
    <source>
        <strain evidence="2 3">SWB007</strain>
    </source>
</reference>
<dbReference type="InterPro" id="IPR032696">
    <property type="entry name" value="SQ_cyclase_C"/>
</dbReference>
<dbReference type="Gene3D" id="1.50.10.20">
    <property type="match status" value="2"/>
</dbReference>
<dbReference type="Pfam" id="PF13243">
    <property type="entry name" value="SQHop_cyclase_C"/>
    <property type="match status" value="1"/>
</dbReference>
<accession>A0A2S9YPB7</accession>
<dbReference type="GO" id="GO:0008318">
    <property type="term" value="F:protein prenyltransferase activity"/>
    <property type="evidence" value="ECO:0007669"/>
    <property type="project" value="InterPro"/>
</dbReference>
<dbReference type="GO" id="GO:0016829">
    <property type="term" value="F:lyase activity"/>
    <property type="evidence" value="ECO:0007669"/>
    <property type="project" value="UniProtKB-KW"/>
</dbReference>
<dbReference type="PANTHER" id="PTHR11774">
    <property type="entry name" value="GERANYLGERANYL TRANSFERASE TYPE BETA SUBUNIT"/>
    <property type="match status" value="1"/>
</dbReference>
<dbReference type="EMBL" id="PVNL01000063">
    <property type="protein sequence ID" value="PRQ06930.1"/>
    <property type="molecule type" value="Genomic_DNA"/>
</dbReference>
<proteinExistence type="predicted"/>
<dbReference type="AlphaFoldDB" id="A0A2S9YPB7"/>
<protein>
    <submittedName>
        <fullName evidence="2">Squalene--hopene cyclase</fullName>
        <ecNumber evidence="2">4.2.1.129</ecNumber>
    </submittedName>
</protein>
<dbReference type="InterPro" id="IPR008930">
    <property type="entry name" value="Terpenoid_cyclase/PrenylTrfase"/>
</dbReference>
<feature type="domain" description="Squalene cyclase C-terminal" evidence="1">
    <location>
        <begin position="350"/>
        <end position="487"/>
    </location>
</feature>
<keyword evidence="2" id="KW-0456">Lyase</keyword>
<dbReference type="OrthoDB" id="5484461at2"/>
<comment type="caution">
    <text evidence="2">The sequence shown here is derived from an EMBL/GenBank/DDBJ whole genome shotgun (WGS) entry which is preliminary data.</text>
</comment>